<dbReference type="OrthoDB" id="4571298at2"/>
<dbReference type="Proteomes" id="UP000321464">
    <property type="component" value="Unassembled WGS sequence"/>
</dbReference>
<dbReference type="Gene3D" id="3.10.450.50">
    <property type="match status" value="1"/>
</dbReference>
<keyword evidence="3" id="KW-1185">Reference proteome</keyword>
<protein>
    <recommendedName>
        <fullName evidence="1">SnoaL-like domain-containing protein</fullName>
    </recommendedName>
</protein>
<dbReference type="AlphaFoldDB" id="A0A512APB0"/>
<dbReference type="InterPro" id="IPR037401">
    <property type="entry name" value="SnoaL-like"/>
</dbReference>
<comment type="caution">
    <text evidence="2">The sequence shown here is derived from an EMBL/GenBank/DDBJ whole genome shotgun (WGS) entry which is preliminary data.</text>
</comment>
<feature type="domain" description="SnoaL-like" evidence="1">
    <location>
        <begin position="31"/>
        <end position="159"/>
    </location>
</feature>
<dbReference type="Pfam" id="PF13577">
    <property type="entry name" value="SnoaL_4"/>
    <property type="match status" value="1"/>
</dbReference>
<dbReference type="CDD" id="cd00531">
    <property type="entry name" value="NTF2_like"/>
    <property type="match status" value="1"/>
</dbReference>
<proteinExistence type="predicted"/>
<gene>
    <name evidence="2" type="ORF">NSE01_33680</name>
</gene>
<sequence length="190" mass="21766">MAETFARHDRAASREGRITTMTTVQDLIEFHEITQLKYRYLRGLDTQQWDVLEACFTEDAHAWYTGGAFTHTGRRQIVDFLRELIPPAFVSSHVALHPEIKLTGPTTAEGIWRLQDIVYFTEANPVFDYARIEGGEEMTGAGYYFETYRKEAGEWLIASIGYQRIFEVIERPPARVATELTVGPTRGKRS</sequence>
<organism evidence="2 3">
    <name type="scientific">Novosphingobium sediminis</name>
    <dbReference type="NCBI Taxonomy" id="707214"/>
    <lineage>
        <taxon>Bacteria</taxon>
        <taxon>Pseudomonadati</taxon>
        <taxon>Pseudomonadota</taxon>
        <taxon>Alphaproteobacteria</taxon>
        <taxon>Sphingomonadales</taxon>
        <taxon>Sphingomonadaceae</taxon>
        <taxon>Novosphingobium</taxon>
    </lineage>
</organism>
<dbReference type="SUPFAM" id="SSF54427">
    <property type="entry name" value="NTF2-like"/>
    <property type="match status" value="1"/>
</dbReference>
<accession>A0A512APB0</accession>
<dbReference type="EMBL" id="BJYR01000023">
    <property type="protein sequence ID" value="GEO01536.1"/>
    <property type="molecule type" value="Genomic_DNA"/>
</dbReference>
<evidence type="ECO:0000313" key="3">
    <source>
        <dbReference type="Proteomes" id="UP000321464"/>
    </source>
</evidence>
<dbReference type="InterPro" id="IPR032710">
    <property type="entry name" value="NTF2-like_dom_sf"/>
</dbReference>
<evidence type="ECO:0000313" key="2">
    <source>
        <dbReference type="EMBL" id="GEO01536.1"/>
    </source>
</evidence>
<dbReference type="RefSeq" id="WP_147160847.1">
    <property type="nucleotide sequence ID" value="NZ_BJYR01000023.1"/>
</dbReference>
<reference evidence="2 3" key="1">
    <citation type="submission" date="2019-07" db="EMBL/GenBank/DDBJ databases">
        <title>Whole genome shotgun sequence of Novosphingobium sediminis NBRC 106119.</title>
        <authorList>
            <person name="Hosoyama A."/>
            <person name="Uohara A."/>
            <person name="Ohji S."/>
            <person name="Ichikawa N."/>
        </authorList>
    </citation>
    <scope>NUCLEOTIDE SEQUENCE [LARGE SCALE GENOMIC DNA]</scope>
    <source>
        <strain evidence="2 3">NBRC 106119</strain>
    </source>
</reference>
<evidence type="ECO:0000259" key="1">
    <source>
        <dbReference type="Pfam" id="PF13577"/>
    </source>
</evidence>
<name>A0A512APB0_9SPHN</name>